<dbReference type="OrthoDB" id="297496at2759"/>
<evidence type="ECO:0000256" key="2">
    <source>
        <dbReference type="ARBA" id="ARBA00022448"/>
    </source>
</evidence>
<accession>A0A016VTT6</accession>
<dbReference type="AlphaFoldDB" id="A0A016VTT6"/>
<dbReference type="GO" id="GO:0022841">
    <property type="term" value="F:potassium ion leak channel activity"/>
    <property type="evidence" value="ECO:0007669"/>
    <property type="project" value="TreeGrafter"/>
</dbReference>
<dbReference type="InterPro" id="IPR001828">
    <property type="entry name" value="ANF_lig-bd_rcpt"/>
</dbReference>
<dbReference type="GO" id="GO:0030322">
    <property type="term" value="P:stabilization of membrane potential"/>
    <property type="evidence" value="ECO:0007669"/>
    <property type="project" value="TreeGrafter"/>
</dbReference>
<evidence type="ECO:0000259" key="11">
    <source>
        <dbReference type="Pfam" id="PF07885"/>
    </source>
</evidence>
<evidence type="ECO:0000256" key="1">
    <source>
        <dbReference type="ARBA" id="ARBA00004141"/>
    </source>
</evidence>
<feature type="domain" description="Potassium channel" evidence="11">
    <location>
        <begin position="158"/>
        <end position="220"/>
    </location>
</feature>
<proteinExistence type="predicted"/>
<dbReference type="GO" id="GO:0005886">
    <property type="term" value="C:plasma membrane"/>
    <property type="evidence" value="ECO:0007669"/>
    <property type="project" value="TreeGrafter"/>
</dbReference>
<keyword evidence="5" id="KW-0406">Ion transport</keyword>
<gene>
    <name evidence="12" type="primary">Acey_s0004.g1740</name>
    <name evidence="12" type="ORF">Y032_0004g1740</name>
</gene>
<evidence type="ECO:0000313" key="13">
    <source>
        <dbReference type="Proteomes" id="UP000024635"/>
    </source>
</evidence>
<dbReference type="Proteomes" id="UP000024635">
    <property type="component" value="Unassembled WGS sequence"/>
</dbReference>
<dbReference type="Pfam" id="PF07885">
    <property type="entry name" value="Ion_trans_2"/>
    <property type="match status" value="1"/>
</dbReference>
<reference evidence="13" key="1">
    <citation type="journal article" date="2015" name="Nat. Genet.">
        <title>The genome and transcriptome of the zoonotic hookworm Ancylostoma ceylanicum identify infection-specific gene families.</title>
        <authorList>
            <person name="Schwarz E.M."/>
            <person name="Hu Y."/>
            <person name="Antoshechkin I."/>
            <person name="Miller M.M."/>
            <person name="Sternberg P.W."/>
            <person name="Aroian R.V."/>
        </authorList>
    </citation>
    <scope>NUCLEOTIDE SEQUENCE</scope>
    <source>
        <strain evidence="13">HY135</strain>
    </source>
</reference>
<dbReference type="GO" id="GO:0015271">
    <property type="term" value="F:outward rectifier potassium channel activity"/>
    <property type="evidence" value="ECO:0007669"/>
    <property type="project" value="TreeGrafter"/>
</dbReference>
<evidence type="ECO:0000256" key="9">
    <source>
        <dbReference type="SAM" id="SignalP"/>
    </source>
</evidence>
<evidence type="ECO:0000256" key="4">
    <source>
        <dbReference type="ARBA" id="ARBA00022989"/>
    </source>
</evidence>
<feature type="domain" description="Receptor ligand binding region" evidence="10">
    <location>
        <begin position="78"/>
        <end position="150"/>
    </location>
</feature>
<evidence type="ECO:0000256" key="3">
    <source>
        <dbReference type="ARBA" id="ARBA00022692"/>
    </source>
</evidence>
<keyword evidence="4 8" id="KW-1133">Transmembrane helix</keyword>
<evidence type="ECO:0000256" key="5">
    <source>
        <dbReference type="ARBA" id="ARBA00023065"/>
    </source>
</evidence>
<dbReference type="InterPro" id="IPR003280">
    <property type="entry name" value="2pore_dom_K_chnl"/>
</dbReference>
<dbReference type="Pfam" id="PF01094">
    <property type="entry name" value="ANF_receptor"/>
    <property type="match status" value="1"/>
</dbReference>
<evidence type="ECO:0000313" key="12">
    <source>
        <dbReference type="EMBL" id="EYC30731.1"/>
    </source>
</evidence>
<evidence type="ECO:0000256" key="6">
    <source>
        <dbReference type="ARBA" id="ARBA00023136"/>
    </source>
</evidence>
<keyword evidence="2" id="KW-0813">Transport</keyword>
<feature type="signal peptide" evidence="9">
    <location>
        <begin position="1"/>
        <end position="19"/>
    </location>
</feature>
<dbReference type="EMBL" id="JARK01001340">
    <property type="protein sequence ID" value="EYC30731.1"/>
    <property type="molecule type" value="Genomic_DNA"/>
</dbReference>
<organism evidence="12 13">
    <name type="scientific">Ancylostoma ceylanicum</name>
    <dbReference type="NCBI Taxonomy" id="53326"/>
    <lineage>
        <taxon>Eukaryota</taxon>
        <taxon>Metazoa</taxon>
        <taxon>Ecdysozoa</taxon>
        <taxon>Nematoda</taxon>
        <taxon>Chromadorea</taxon>
        <taxon>Rhabditida</taxon>
        <taxon>Rhabditina</taxon>
        <taxon>Rhabditomorpha</taxon>
        <taxon>Strongyloidea</taxon>
        <taxon>Ancylostomatidae</taxon>
        <taxon>Ancylostomatinae</taxon>
        <taxon>Ancylostoma</taxon>
    </lineage>
</organism>
<evidence type="ECO:0000256" key="7">
    <source>
        <dbReference type="ARBA" id="ARBA00023303"/>
    </source>
</evidence>
<comment type="subcellular location">
    <subcellularLocation>
        <location evidence="1">Membrane</location>
        <topology evidence="1">Multi-pass membrane protein</topology>
    </subcellularLocation>
</comment>
<keyword evidence="3 8" id="KW-0812">Transmembrane</keyword>
<keyword evidence="9" id="KW-0732">Signal</keyword>
<sequence length="339" mass="38885">MRATLVFLFLILAKGETSAQSLPSVFPFKTRKTINIGVFFVRDNPRRINPSFDLKYRANRQDKSAYVISYRSLRRTRACISTGVISSVYNLPQYIWGFTTANELANAPRFPTVVIMTPNYFTLSLALLSVMDHFGWTEFAFIYSGDESSERCPIYLSDLQDAPSWDFANSVFFTTTMLTSIGYGYVAPNTFGGRLFGVIYCLIGIPLTLVTVANVAKFISETIFLIHYELWKYWCRWKAKRKGQELNNEPLFAEDEDEQEILDRVKLVRFPPIVVFLFVFLYGLLASYIIQRKEQWSYVESMYFTFISILTGGRAFGSRRKMGVANDALWIRALCASGK</sequence>
<name>A0A016VTT6_9BILA</name>
<dbReference type="InterPro" id="IPR013099">
    <property type="entry name" value="K_chnl_dom"/>
</dbReference>
<dbReference type="PANTHER" id="PTHR11003">
    <property type="entry name" value="POTASSIUM CHANNEL, SUBFAMILY K"/>
    <property type="match status" value="1"/>
</dbReference>
<dbReference type="PANTHER" id="PTHR11003:SF113">
    <property type="entry name" value="FIBRONECTIN TYPE-III DOMAIN-CONTAINING PROTEIN"/>
    <property type="match status" value="1"/>
</dbReference>
<feature type="transmembrane region" description="Helical" evidence="8">
    <location>
        <begin position="195"/>
        <end position="216"/>
    </location>
</feature>
<evidence type="ECO:0000259" key="10">
    <source>
        <dbReference type="Pfam" id="PF01094"/>
    </source>
</evidence>
<keyword evidence="13" id="KW-1185">Reference proteome</keyword>
<feature type="transmembrane region" description="Helical" evidence="8">
    <location>
        <begin position="296"/>
        <end position="316"/>
    </location>
</feature>
<keyword evidence="7" id="KW-0407">Ion channel</keyword>
<feature type="chain" id="PRO_5001493799" description="Ion channel" evidence="9">
    <location>
        <begin position="20"/>
        <end position="339"/>
    </location>
</feature>
<evidence type="ECO:0000256" key="8">
    <source>
        <dbReference type="SAM" id="Phobius"/>
    </source>
</evidence>
<dbReference type="Gene3D" id="1.10.287.70">
    <property type="match status" value="1"/>
</dbReference>
<dbReference type="SUPFAM" id="SSF81324">
    <property type="entry name" value="Voltage-gated potassium channels"/>
    <property type="match status" value="2"/>
</dbReference>
<evidence type="ECO:0008006" key="14">
    <source>
        <dbReference type="Google" id="ProtNLM"/>
    </source>
</evidence>
<keyword evidence="6 8" id="KW-0472">Membrane</keyword>
<protein>
    <recommendedName>
        <fullName evidence="14">Ion channel</fullName>
    </recommendedName>
</protein>
<feature type="transmembrane region" description="Helical" evidence="8">
    <location>
        <begin position="270"/>
        <end position="290"/>
    </location>
</feature>
<comment type="caution">
    <text evidence="12">The sequence shown here is derived from an EMBL/GenBank/DDBJ whole genome shotgun (WGS) entry which is preliminary data.</text>
</comment>